<dbReference type="EMBL" id="MLJW01002134">
    <property type="protein sequence ID" value="OIQ75541.1"/>
    <property type="molecule type" value="Genomic_DNA"/>
</dbReference>
<dbReference type="AlphaFoldDB" id="A0A1J5QHS2"/>
<name>A0A1J5QHS2_9ZZZZ</name>
<comment type="caution">
    <text evidence="1">The sequence shown here is derived from an EMBL/GenBank/DDBJ whole genome shotgun (WGS) entry which is preliminary data.</text>
</comment>
<sequence>MPNLRHFVRADGSTYRFQNQCHPAPQINPGPVVSSILTVWYKSHLAQGVAPDAMMEELKSQKPRLN</sequence>
<accession>A0A1J5QHS2</accession>
<evidence type="ECO:0000313" key="1">
    <source>
        <dbReference type="EMBL" id="OIQ75541.1"/>
    </source>
</evidence>
<reference evidence="1" key="1">
    <citation type="submission" date="2016-10" db="EMBL/GenBank/DDBJ databases">
        <title>Sequence of Gallionella enrichment culture.</title>
        <authorList>
            <person name="Poehlein A."/>
            <person name="Muehling M."/>
            <person name="Daniel R."/>
        </authorList>
    </citation>
    <scope>NUCLEOTIDE SEQUENCE</scope>
</reference>
<proteinExistence type="predicted"/>
<gene>
    <name evidence="1" type="ORF">GALL_427890</name>
</gene>
<organism evidence="1">
    <name type="scientific">mine drainage metagenome</name>
    <dbReference type="NCBI Taxonomy" id="410659"/>
    <lineage>
        <taxon>unclassified sequences</taxon>
        <taxon>metagenomes</taxon>
        <taxon>ecological metagenomes</taxon>
    </lineage>
</organism>
<protein>
    <submittedName>
        <fullName evidence="1">Uncharacterized protein</fullName>
    </submittedName>
</protein>